<reference evidence="1" key="1">
    <citation type="submission" date="2017-07" db="EMBL/GenBank/DDBJ databases">
        <title>Taro Niue Genome Assembly and Annotation.</title>
        <authorList>
            <person name="Atibalentja N."/>
            <person name="Keating K."/>
            <person name="Fields C.J."/>
        </authorList>
    </citation>
    <scope>NUCLEOTIDE SEQUENCE</scope>
    <source>
        <strain evidence="1">Niue_2</strain>
        <tissue evidence="1">Leaf</tissue>
    </source>
</reference>
<gene>
    <name evidence="1" type="ORF">Taro_031473</name>
</gene>
<dbReference type="Proteomes" id="UP000652761">
    <property type="component" value="Unassembled WGS sequence"/>
</dbReference>
<comment type="caution">
    <text evidence="1">The sequence shown here is derived from an EMBL/GenBank/DDBJ whole genome shotgun (WGS) entry which is preliminary data.</text>
</comment>
<dbReference type="EMBL" id="NMUH01002234">
    <property type="protein sequence ID" value="MQL98758.1"/>
    <property type="molecule type" value="Genomic_DNA"/>
</dbReference>
<evidence type="ECO:0000313" key="1">
    <source>
        <dbReference type="EMBL" id="MQL98758.1"/>
    </source>
</evidence>
<proteinExistence type="predicted"/>
<protein>
    <submittedName>
        <fullName evidence="1">Uncharacterized protein</fullName>
    </submittedName>
</protein>
<keyword evidence="2" id="KW-1185">Reference proteome</keyword>
<sequence length="96" mass="11686">MSRSVRRWVSSKPQHPRVPQYFLHNHLWTMACSCKAWSKRCRLRLRCRLHCRLSCRHKLRLQLQFPRSMVILVRPSSRGLRGWLPLLLRGRVIPFW</sequence>
<accession>A0A843VQ40</accession>
<evidence type="ECO:0000313" key="2">
    <source>
        <dbReference type="Proteomes" id="UP000652761"/>
    </source>
</evidence>
<organism evidence="1 2">
    <name type="scientific">Colocasia esculenta</name>
    <name type="common">Wild taro</name>
    <name type="synonym">Arum esculentum</name>
    <dbReference type="NCBI Taxonomy" id="4460"/>
    <lineage>
        <taxon>Eukaryota</taxon>
        <taxon>Viridiplantae</taxon>
        <taxon>Streptophyta</taxon>
        <taxon>Embryophyta</taxon>
        <taxon>Tracheophyta</taxon>
        <taxon>Spermatophyta</taxon>
        <taxon>Magnoliopsida</taxon>
        <taxon>Liliopsida</taxon>
        <taxon>Araceae</taxon>
        <taxon>Aroideae</taxon>
        <taxon>Colocasieae</taxon>
        <taxon>Colocasia</taxon>
    </lineage>
</organism>
<name>A0A843VQ40_COLES</name>
<dbReference type="PROSITE" id="PS51257">
    <property type="entry name" value="PROKAR_LIPOPROTEIN"/>
    <property type="match status" value="1"/>
</dbReference>
<dbReference type="AlphaFoldDB" id="A0A843VQ40"/>